<keyword evidence="10" id="KW-1185">Reference proteome</keyword>
<dbReference type="GO" id="GO:0055085">
    <property type="term" value="P:transmembrane transport"/>
    <property type="evidence" value="ECO:0007669"/>
    <property type="project" value="InterPro"/>
</dbReference>
<evidence type="ECO:0000256" key="6">
    <source>
        <dbReference type="ARBA" id="ARBA00023136"/>
    </source>
</evidence>
<evidence type="ECO:0000313" key="10">
    <source>
        <dbReference type="Proteomes" id="UP000005632"/>
    </source>
</evidence>
<dbReference type="Pfam" id="PF00528">
    <property type="entry name" value="BPD_transp_1"/>
    <property type="match status" value="1"/>
</dbReference>
<evidence type="ECO:0000259" key="8">
    <source>
        <dbReference type="PROSITE" id="PS50928"/>
    </source>
</evidence>
<dbReference type="SUPFAM" id="SSF161098">
    <property type="entry name" value="MetI-like"/>
    <property type="match status" value="1"/>
</dbReference>
<evidence type="ECO:0000256" key="3">
    <source>
        <dbReference type="ARBA" id="ARBA00022475"/>
    </source>
</evidence>
<keyword evidence="5 7" id="KW-1133">Transmembrane helix</keyword>
<evidence type="ECO:0000256" key="1">
    <source>
        <dbReference type="ARBA" id="ARBA00004651"/>
    </source>
</evidence>
<keyword evidence="2 7" id="KW-0813">Transport</keyword>
<dbReference type="PANTHER" id="PTHR30193">
    <property type="entry name" value="ABC TRANSPORTER PERMEASE PROTEIN"/>
    <property type="match status" value="1"/>
</dbReference>
<name>G8QV56_SPHPG</name>
<evidence type="ECO:0000256" key="5">
    <source>
        <dbReference type="ARBA" id="ARBA00022989"/>
    </source>
</evidence>
<feature type="transmembrane region" description="Helical" evidence="7">
    <location>
        <begin position="153"/>
        <end position="171"/>
    </location>
</feature>
<reference evidence="9 10" key="1">
    <citation type="submission" date="2011-11" db="EMBL/GenBank/DDBJ databases">
        <title>Complete sequence of Spirochaeta sp. grapes.</title>
        <authorList>
            <consortium name="US DOE Joint Genome Institute"/>
            <person name="Lucas S."/>
            <person name="Han J."/>
            <person name="Lapidus A."/>
            <person name="Cheng J.-F."/>
            <person name="Goodwin L."/>
            <person name="Pitluck S."/>
            <person name="Peters L."/>
            <person name="Ovchinnikova G."/>
            <person name="Munk A.C."/>
            <person name="Detter J.C."/>
            <person name="Han C."/>
            <person name="Tapia R."/>
            <person name="Land M."/>
            <person name="Hauser L."/>
            <person name="Kyrpides N."/>
            <person name="Ivanova N."/>
            <person name="Pagani I."/>
            <person name="Ritalahtilisa K."/>
            <person name="Loeffler F."/>
            <person name="Woyke T."/>
        </authorList>
    </citation>
    <scope>NUCLEOTIDE SEQUENCE [LARGE SCALE GENOMIC DNA]</scope>
    <source>
        <strain evidence="10">ATCC BAA-1885 / DSM 22778 / Grapes</strain>
    </source>
</reference>
<dbReference type="Gene3D" id="1.10.3720.10">
    <property type="entry name" value="MetI-like"/>
    <property type="match status" value="1"/>
</dbReference>
<evidence type="ECO:0000256" key="2">
    <source>
        <dbReference type="ARBA" id="ARBA00022448"/>
    </source>
</evidence>
<dbReference type="InterPro" id="IPR035906">
    <property type="entry name" value="MetI-like_sf"/>
</dbReference>
<dbReference type="eggNOG" id="COG1175">
    <property type="taxonomic scope" value="Bacteria"/>
</dbReference>
<sequence length="310" mass="34458">MNDQNEAFHSRIIPWLYLSPTLAILLVFIFYPAWKSIILSLFRSNLFLGTRKFIGLENFHNLFSGPLTPGFLQVMVQTLIFSSLVVGLGLSLSLFIALQANKDIKGAKLYRMLLIWPFALSPAIAATIYLFMFNPEIGIVNSLLSFLFGIKPRWLDSPITAFCLTVCAAVWKNLGYNIVFYIAALQSIPKTPLEAGDIDGATGFQKFRYILLPLLSPTTFFLLFTNITYSFFDSFGIIDLLTKGGPVGNGSFFSHEGVTTTLMYKMFLDGFGGSSNMGFAAAEASILMSLVVLAVSLQFKFFAKRVHYEG</sequence>
<dbReference type="AlphaFoldDB" id="G8QV56"/>
<dbReference type="GO" id="GO:0005886">
    <property type="term" value="C:plasma membrane"/>
    <property type="evidence" value="ECO:0007669"/>
    <property type="project" value="UniProtKB-SubCell"/>
</dbReference>
<dbReference type="InterPro" id="IPR051393">
    <property type="entry name" value="ABC_transporter_permease"/>
</dbReference>
<dbReference type="OrthoDB" id="368874at2"/>
<dbReference type="KEGG" id="sgp:SpiGrapes_1481"/>
<feature type="transmembrane region" description="Helical" evidence="7">
    <location>
        <begin position="209"/>
        <end position="232"/>
    </location>
</feature>
<proteinExistence type="inferred from homology"/>
<evidence type="ECO:0000313" key="9">
    <source>
        <dbReference type="EMBL" id="AEV29292.1"/>
    </source>
</evidence>
<keyword evidence="6 7" id="KW-0472">Membrane</keyword>
<comment type="similarity">
    <text evidence="7">Belongs to the binding-protein-dependent transport system permease family.</text>
</comment>
<dbReference type="EMBL" id="CP003155">
    <property type="protein sequence ID" value="AEV29292.1"/>
    <property type="molecule type" value="Genomic_DNA"/>
</dbReference>
<dbReference type="PANTHER" id="PTHR30193:SF37">
    <property type="entry name" value="INNER MEMBRANE ABC TRANSPORTER PERMEASE PROTEIN YCJO"/>
    <property type="match status" value="1"/>
</dbReference>
<keyword evidence="3" id="KW-1003">Cell membrane</keyword>
<feature type="transmembrane region" description="Helical" evidence="7">
    <location>
        <begin position="74"/>
        <end position="97"/>
    </location>
</feature>
<gene>
    <name evidence="9" type="ordered locus">SpiGrapes_1481</name>
</gene>
<feature type="transmembrane region" description="Helical" evidence="7">
    <location>
        <begin position="109"/>
        <end position="133"/>
    </location>
</feature>
<feature type="transmembrane region" description="Helical" evidence="7">
    <location>
        <begin position="277"/>
        <end position="297"/>
    </location>
</feature>
<protein>
    <submittedName>
        <fullName evidence="9">Permease component of ABC-type sugar transporter</fullName>
    </submittedName>
</protein>
<organism evidence="9 10">
    <name type="scientific">Sphaerochaeta pleomorpha (strain ATCC BAA-1885 / DSM 22778 / Grapes)</name>
    <dbReference type="NCBI Taxonomy" id="158190"/>
    <lineage>
        <taxon>Bacteria</taxon>
        <taxon>Pseudomonadati</taxon>
        <taxon>Spirochaetota</taxon>
        <taxon>Spirochaetia</taxon>
        <taxon>Spirochaetales</taxon>
        <taxon>Sphaerochaetaceae</taxon>
        <taxon>Sphaerochaeta</taxon>
    </lineage>
</organism>
<keyword evidence="9" id="KW-0762">Sugar transport</keyword>
<dbReference type="Proteomes" id="UP000005632">
    <property type="component" value="Chromosome"/>
</dbReference>
<accession>G8QV56</accession>
<dbReference type="RefSeq" id="WP_014270140.1">
    <property type="nucleotide sequence ID" value="NC_016633.1"/>
</dbReference>
<dbReference type="CDD" id="cd06261">
    <property type="entry name" value="TM_PBP2"/>
    <property type="match status" value="1"/>
</dbReference>
<evidence type="ECO:0000256" key="4">
    <source>
        <dbReference type="ARBA" id="ARBA00022692"/>
    </source>
</evidence>
<dbReference type="PROSITE" id="PS50928">
    <property type="entry name" value="ABC_TM1"/>
    <property type="match status" value="1"/>
</dbReference>
<keyword evidence="4 7" id="KW-0812">Transmembrane</keyword>
<feature type="transmembrane region" description="Helical" evidence="7">
    <location>
        <begin position="12"/>
        <end position="34"/>
    </location>
</feature>
<comment type="subcellular location">
    <subcellularLocation>
        <location evidence="1 7">Cell membrane</location>
        <topology evidence="1 7">Multi-pass membrane protein</topology>
    </subcellularLocation>
</comment>
<evidence type="ECO:0000256" key="7">
    <source>
        <dbReference type="RuleBase" id="RU363032"/>
    </source>
</evidence>
<feature type="domain" description="ABC transmembrane type-1" evidence="8">
    <location>
        <begin position="75"/>
        <end position="298"/>
    </location>
</feature>
<dbReference type="STRING" id="158190.SpiGrapes_1481"/>
<dbReference type="HOGENOM" id="CLU_016047_0_2_12"/>
<dbReference type="InterPro" id="IPR000515">
    <property type="entry name" value="MetI-like"/>
</dbReference>